<dbReference type="EMBL" id="QDEB01133252">
    <property type="protein sequence ID" value="RZB38847.1"/>
    <property type="molecule type" value="Genomic_DNA"/>
</dbReference>
<sequence>MDRGEFVYYAPVFFSTFYAMFAMVIILFKGKLIADIKNEITMWTMDSAGQIIHSRIKIESIVITAFVGVNFMISIYTVYLFVTPIFADKELFFALRFFEEYFPEQKSFLSWTYRGAYSFIIYVMTVHAYQVIYYTQHIKFQIMMFLMYASRISDFDEKRNEKELFYDQEYQRQVQRRLKFCIVRYNDFVVAFSEKQKEIGYLIAGFALCGCLLGLSIVLYMFSKKFYPEYYLRMGTSSPTAVASFGALIFCGQSLESQNDFVLSAANEVSWYNFSKNNKTIFKIFLLNIMKPRVLRFTENYSMNYKLGLTGTYTNE</sequence>
<evidence type="ECO:0000256" key="7">
    <source>
        <dbReference type="ARBA" id="ARBA00023136"/>
    </source>
</evidence>
<dbReference type="InterPro" id="IPR004117">
    <property type="entry name" value="7tm6_olfct_rcpt"/>
</dbReference>
<feature type="transmembrane region" description="Helical" evidence="10">
    <location>
        <begin position="6"/>
        <end position="28"/>
    </location>
</feature>
<comment type="caution">
    <text evidence="11">The sequence shown here is derived from an EMBL/GenBank/DDBJ whole genome shotgun (WGS) entry which is preliminary data.</text>
</comment>
<keyword evidence="12" id="KW-1185">Reference proteome</keyword>
<evidence type="ECO:0000256" key="4">
    <source>
        <dbReference type="ARBA" id="ARBA00022692"/>
    </source>
</evidence>
<keyword evidence="2" id="KW-1003">Cell membrane</keyword>
<keyword evidence="5" id="KW-0552">Olfaction</keyword>
<keyword evidence="8" id="KW-0675">Receptor</keyword>
<evidence type="ECO:0000313" key="12">
    <source>
        <dbReference type="Proteomes" id="UP000292052"/>
    </source>
</evidence>
<feature type="non-terminal residue" evidence="11">
    <location>
        <position position="316"/>
    </location>
</feature>
<dbReference type="OrthoDB" id="6745558at2759"/>
<feature type="transmembrane region" description="Helical" evidence="10">
    <location>
        <begin position="199"/>
        <end position="222"/>
    </location>
</feature>
<feature type="transmembrane region" description="Helical" evidence="10">
    <location>
        <begin position="116"/>
        <end position="135"/>
    </location>
</feature>
<dbReference type="GO" id="GO:0005886">
    <property type="term" value="C:plasma membrane"/>
    <property type="evidence" value="ECO:0007669"/>
    <property type="project" value="UniProtKB-SubCell"/>
</dbReference>
<reference evidence="11 12" key="1">
    <citation type="submission" date="2017-03" db="EMBL/GenBank/DDBJ databases">
        <title>Genome of the blue death feigning beetle - Asbolus verrucosus.</title>
        <authorList>
            <person name="Rider S.D."/>
        </authorList>
    </citation>
    <scope>NUCLEOTIDE SEQUENCE [LARGE SCALE GENOMIC DNA]</scope>
    <source>
        <strain evidence="11">Butters</strain>
        <tissue evidence="11">Head and leg muscle</tissue>
    </source>
</reference>
<keyword evidence="6 10" id="KW-1133">Transmembrane helix</keyword>
<evidence type="ECO:0008006" key="13">
    <source>
        <dbReference type="Google" id="ProtNLM"/>
    </source>
</evidence>
<feature type="transmembrane region" description="Helical" evidence="10">
    <location>
        <begin position="61"/>
        <end position="82"/>
    </location>
</feature>
<keyword evidence="3" id="KW-0716">Sensory transduction</keyword>
<gene>
    <name evidence="11" type="ORF">BDFB_011043</name>
</gene>
<keyword evidence="7 10" id="KW-0472">Membrane</keyword>
<dbReference type="GO" id="GO:0007165">
    <property type="term" value="P:signal transduction"/>
    <property type="evidence" value="ECO:0007669"/>
    <property type="project" value="UniProtKB-KW"/>
</dbReference>
<dbReference type="PANTHER" id="PTHR21137">
    <property type="entry name" value="ODORANT RECEPTOR"/>
    <property type="match status" value="1"/>
</dbReference>
<dbReference type="AlphaFoldDB" id="A0A482V6R6"/>
<protein>
    <recommendedName>
        <fullName evidence="13">7tm 6 domain containing protein</fullName>
    </recommendedName>
</protein>
<name>A0A482V6R6_ASBVE</name>
<evidence type="ECO:0000313" key="11">
    <source>
        <dbReference type="EMBL" id="RZB38847.1"/>
    </source>
</evidence>
<evidence type="ECO:0000256" key="9">
    <source>
        <dbReference type="ARBA" id="ARBA00023224"/>
    </source>
</evidence>
<keyword evidence="4 10" id="KW-0812">Transmembrane</keyword>
<dbReference type="GO" id="GO:0005549">
    <property type="term" value="F:odorant binding"/>
    <property type="evidence" value="ECO:0007669"/>
    <property type="project" value="InterPro"/>
</dbReference>
<evidence type="ECO:0000256" key="3">
    <source>
        <dbReference type="ARBA" id="ARBA00022606"/>
    </source>
</evidence>
<dbReference type="Proteomes" id="UP000292052">
    <property type="component" value="Unassembled WGS sequence"/>
</dbReference>
<organism evidence="11 12">
    <name type="scientific">Asbolus verrucosus</name>
    <name type="common">Desert ironclad beetle</name>
    <dbReference type="NCBI Taxonomy" id="1661398"/>
    <lineage>
        <taxon>Eukaryota</taxon>
        <taxon>Metazoa</taxon>
        <taxon>Ecdysozoa</taxon>
        <taxon>Arthropoda</taxon>
        <taxon>Hexapoda</taxon>
        <taxon>Insecta</taxon>
        <taxon>Pterygota</taxon>
        <taxon>Neoptera</taxon>
        <taxon>Endopterygota</taxon>
        <taxon>Coleoptera</taxon>
        <taxon>Polyphaga</taxon>
        <taxon>Cucujiformia</taxon>
        <taxon>Tenebrionidae</taxon>
        <taxon>Pimeliinae</taxon>
        <taxon>Asbolus</taxon>
    </lineage>
</organism>
<dbReference type="GO" id="GO:0004984">
    <property type="term" value="F:olfactory receptor activity"/>
    <property type="evidence" value="ECO:0007669"/>
    <property type="project" value="InterPro"/>
</dbReference>
<keyword evidence="9" id="KW-0807">Transducer</keyword>
<evidence type="ECO:0000256" key="5">
    <source>
        <dbReference type="ARBA" id="ARBA00022725"/>
    </source>
</evidence>
<evidence type="ECO:0000256" key="10">
    <source>
        <dbReference type="SAM" id="Phobius"/>
    </source>
</evidence>
<accession>A0A482V6R6</accession>
<dbReference type="PANTHER" id="PTHR21137:SF35">
    <property type="entry name" value="ODORANT RECEPTOR 19A-RELATED"/>
    <property type="match status" value="1"/>
</dbReference>
<evidence type="ECO:0000256" key="8">
    <source>
        <dbReference type="ARBA" id="ARBA00023170"/>
    </source>
</evidence>
<evidence type="ECO:0000256" key="2">
    <source>
        <dbReference type="ARBA" id="ARBA00022475"/>
    </source>
</evidence>
<proteinExistence type="predicted"/>
<evidence type="ECO:0000256" key="1">
    <source>
        <dbReference type="ARBA" id="ARBA00004651"/>
    </source>
</evidence>
<evidence type="ECO:0000256" key="6">
    <source>
        <dbReference type="ARBA" id="ARBA00022989"/>
    </source>
</evidence>
<comment type="subcellular location">
    <subcellularLocation>
        <location evidence="1">Cell membrane</location>
        <topology evidence="1">Multi-pass membrane protein</topology>
    </subcellularLocation>
</comment>